<organism evidence="14 15">
    <name type="scientific">Bipolaris victoriae (strain FI3)</name>
    <name type="common">Victoria blight of oats agent</name>
    <name type="synonym">Cochliobolus victoriae</name>
    <dbReference type="NCBI Taxonomy" id="930091"/>
    <lineage>
        <taxon>Eukaryota</taxon>
        <taxon>Fungi</taxon>
        <taxon>Dikarya</taxon>
        <taxon>Ascomycota</taxon>
        <taxon>Pezizomycotina</taxon>
        <taxon>Dothideomycetes</taxon>
        <taxon>Pleosporomycetidae</taxon>
        <taxon>Pleosporales</taxon>
        <taxon>Pleosporineae</taxon>
        <taxon>Pleosporaceae</taxon>
        <taxon>Bipolaris</taxon>
    </lineage>
</organism>
<dbReference type="InterPro" id="IPR000873">
    <property type="entry name" value="AMP-dep_synth/lig_dom"/>
</dbReference>
<dbReference type="SMART" id="SM00823">
    <property type="entry name" value="PKS_PP"/>
    <property type="match status" value="2"/>
</dbReference>
<dbReference type="PROSITE" id="PS52004">
    <property type="entry name" value="KS3_2"/>
    <property type="match status" value="1"/>
</dbReference>
<dbReference type="InterPro" id="IPR020845">
    <property type="entry name" value="AMP-binding_CS"/>
</dbReference>
<feature type="active site" description="Proton acceptor; for dehydratase activity" evidence="9">
    <location>
        <position position="979"/>
    </location>
</feature>
<evidence type="ECO:0000256" key="8">
    <source>
        <dbReference type="ARBA" id="ARBA00029454"/>
    </source>
</evidence>
<dbReference type="CDD" id="cd05274">
    <property type="entry name" value="KR_FAS_SDR_x"/>
    <property type="match status" value="1"/>
</dbReference>
<feature type="region of interest" description="Disordered" evidence="10">
    <location>
        <begin position="2434"/>
        <end position="2486"/>
    </location>
</feature>
<dbReference type="InterPro" id="IPR032821">
    <property type="entry name" value="PKS_assoc"/>
</dbReference>
<dbReference type="SUPFAM" id="SSF56801">
    <property type="entry name" value="Acetyl-CoA synthetase-like"/>
    <property type="match status" value="1"/>
</dbReference>
<feature type="domain" description="PKS/mFAS DH" evidence="13">
    <location>
        <begin position="947"/>
        <end position="1254"/>
    </location>
</feature>
<dbReference type="Pfam" id="PF08659">
    <property type="entry name" value="KR"/>
    <property type="match status" value="1"/>
</dbReference>
<dbReference type="InterPro" id="IPR009081">
    <property type="entry name" value="PP-bd_ACP"/>
</dbReference>
<evidence type="ECO:0000256" key="7">
    <source>
        <dbReference type="ARBA" id="ARBA00023268"/>
    </source>
</evidence>
<dbReference type="Gene3D" id="3.40.50.720">
    <property type="entry name" value="NAD(P)-binding Rossmann-like Domain"/>
    <property type="match status" value="2"/>
</dbReference>
<feature type="domain" description="Ketosynthase family 3 (KS3)" evidence="12">
    <location>
        <begin position="8"/>
        <end position="446"/>
    </location>
</feature>
<evidence type="ECO:0000256" key="4">
    <source>
        <dbReference type="ARBA" id="ARBA00022679"/>
    </source>
</evidence>
<dbReference type="PROSITE" id="PS00012">
    <property type="entry name" value="PHOSPHOPANTETHEINE"/>
    <property type="match status" value="1"/>
</dbReference>
<dbReference type="InterPro" id="IPR013120">
    <property type="entry name" value="FAR_NAD-bd"/>
</dbReference>
<dbReference type="Gene3D" id="3.40.366.10">
    <property type="entry name" value="Malonyl-Coenzyme A Acyl Carrier Protein, domain 2"/>
    <property type="match status" value="1"/>
</dbReference>
<dbReference type="PANTHER" id="PTHR43775:SF20">
    <property type="entry name" value="HYBRID PKS-NRPS SYNTHETASE APDA"/>
    <property type="match status" value="1"/>
</dbReference>
<dbReference type="InterPro" id="IPR016035">
    <property type="entry name" value="Acyl_Trfase/lysoPLipase"/>
</dbReference>
<dbReference type="InterPro" id="IPR016036">
    <property type="entry name" value="Malonyl_transacylase_ACP-bd"/>
</dbReference>
<dbReference type="InterPro" id="IPR042104">
    <property type="entry name" value="PKS_dehydratase_sf"/>
</dbReference>
<evidence type="ECO:0000256" key="6">
    <source>
        <dbReference type="ARBA" id="ARBA00022857"/>
    </source>
</evidence>
<dbReference type="InterPro" id="IPR014030">
    <property type="entry name" value="Ketoacyl_synth_N"/>
</dbReference>
<dbReference type="InterPro" id="IPR020806">
    <property type="entry name" value="PKS_PP-bd"/>
</dbReference>
<dbReference type="GO" id="GO:0044550">
    <property type="term" value="P:secondary metabolite biosynthetic process"/>
    <property type="evidence" value="ECO:0007669"/>
    <property type="project" value="TreeGrafter"/>
</dbReference>
<proteinExistence type="inferred from homology"/>
<dbReference type="InterPro" id="IPR014043">
    <property type="entry name" value="Acyl_transferase_dom"/>
</dbReference>
<dbReference type="Pfam" id="PF00501">
    <property type="entry name" value="AMP-binding"/>
    <property type="match status" value="1"/>
</dbReference>
<dbReference type="PROSITE" id="PS00606">
    <property type="entry name" value="KS3_1"/>
    <property type="match status" value="1"/>
</dbReference>
<dbReference type="Pfam" id="PF00550">
    <property type="entry name" value="PP-binding"/>
    <property type="match status" value="1"/>
</dbReference>
<dbReference type="SMART" id="SM00827">
    <property type="entry name" value="PKS_AT"/>
    <property type="match status" value="1"/>
</dbReference>
<feature type="active site" description="Proton donor; for dehydratase activity" evidence="9">
    <location>
        <position position="1156"/>
    </location>
</feature>
<dbReference type="GO" id="GO:0004312">
    <property type="term" value="F:fatty acid synthase activity"/>
    <property type="evidence" value="ECO:0007669"/>
    <property type="project" value="TreeGrafter"/>
</dbReference>
<evidence type="ECO:0000259" key="13">
    <source>
        <dbReference type="PROSITE" id="PS52019"/>
    </source>
</evidence>
<dbReference type="InterPro" id="IPR057326">
    <property type="entry name" value="KR_dom"/>
</dbReference>
<dbReference type="InterPro" id="IPR001242">
    <property type="entry name" value="Condensation_dom"/>
</dbReference>
<dbReference type="InterPro" id="IPR020841">
    <property type="entry name" value="PKS_Beta-ketoAc_synthase_dom"/>
</dbReference>
<dbReference type="InterPro" id="IPR042099">
    <property type="entry name" value="ANL_N_sf"/>
</dbReference>
<comment type="similarity">
    <text evidence="8">Belongs to the NRP synthetase family.</text>
</comment>
<dbReference type="InterPro" id="IPR049551">
    <property type="entry name" value="PKS_DH_C"/>
</dbReference>
<dbReference type="PROSITE" id="PS52019">
    <property type="entry name" value="PKS_MFAS_DH"/>
    <property type="match status" value="1"/>
</dbReference>
<dbReference type="Pfam" id="PF02801">
    <property type="entry name" value="Ketoacyl-synt_C"/>
    <property type="match status" value="1"/>
</dbReference>
<dbReference type="Pfam" id="PF00668">
    <property type="entry name" value="Condensation"/>
    <property type="match status" value="1"/>
</dbReference>
<dbReference type="InterPro" id="IPR001227">
    <property type="entry name" value="Ac_transferase_dom_sf"/>
</dbReference>
<feature type="domain" description="Carrier" evidence="11">
    <location>
        <begin position="3476"/>
        <end position="3553"/>
    </location>
</feature>
<dbReference type="Pfam" id="PF16197">
    <property type="entry name" value="KAsynt_C_assoc"/>
    <property type="match status" value="1"/>
</dbReference>
<dbReference type="Pfam" id="PF00109">
    <property type="entry name" value="ketoacyl-synt"/>
    <property type="match status" value="1"/>
</dbReference>
<keyword evidence="7" id="KW-0511">Multifunctional enzyme</keyword>
<evidence type="ECO:0000259" key="12">
    <source>
        <dbReference type="PROSITE" id="PS52004"/>
    </source>
</evidence>
<dbReference type="InterPro" id="IPR020807">
    <property type="entry name" value="PKS_DH"/>
</dbReference>
<dbReference type="Pfam" id="PF14765">
    <property type="entry name" value="PS-DH"/>
    <property type="match status" value="1"/>
</dbReference>
<dbReference type="CDD" id="cd05930">
    <property type="entry name" value="A_NRPS"/>
    <property type="match status" value="1"/>
</dbReference>
<dbReference type="GO" id="GO:0016874">
    <property type="term" value="F:ligase activity"/>
    <property type="evidence" value="ECO:0007669"/>
    <property type="project" value="UniProtKB-KW"/>
</dbReference>
<dbReference type="InterPro" id="IPR049900">
    <property type="entry name" value="PKS_mFAS_DH"/>
</dbReference>
<dbReference type="Gene3D" id="3.40.47.10">
    <property type="match status" value="1"/>
</dbReference>
<feature type="region of interest" description="C-terminal hotdog fold" evidence="9">
    <location>
        <begin position="1097"/>
        <end position="1254"/>
    </location>
</feature>
<dbReference type="InterPro" id="IPR016039">
    <property type="entry name" value="Thiolase-like"/>
</dbReference>
<dbReference type="Gene3D" id="3.30.559.30">
    <property type="entry name" value="Nonribosomal peptide synthetase, condensation domain"/>
    <property type="match status" value="1"/>
</dbReference>
<dbReference type="RefSeq" id="XP_014554310.1">
    <property type="nucleotide sequence ID" value="XM_014698824.1"/>
</dbReference>
<sequence length="3917" mass="427512">MTNNTYKSEPIAIIGRSCRYPGPATSPSKLWKFLQNPHDISKNAPKERFNIDGFYNPNGEYHGTTDAPKAYWLEEDAFTFDTSFFNYSPREAETIDPAGKILLEVVYEGMESAGLTVQKCSGTKIGVFVGLMTADYELLTAKDEISTSQYCVTGTSRAILSNRVSYFFNWTGPSMTIDTACSSSLVAMHQAVLSLRSGESNMACVAGVNVMLSPDAFTIESNLHMLSPDGHSKMWDESANGYARGEGAGVFFLKTLSKALADGDNIECIIRETGVNSDGRTRGITMPNPVAQANLIRDTYARAGLDASHPEQMCQYFEAHGTGTQAGDPREAEAIHTAFFPAASTPSPHSGARELIVGSIKTAIGHTEGAAGVAGVLKAMMGLQQKVIPPNLYFHNPNPTVKPFLKKLKVPTEPVVWPTPASGHPARASVNSFGFGGTNAHAILERYESSIHGRQNQNSTSAPAILPNIPLLLSANSDKSLCSVVKDYLAYLQATPDVDVNALVGTQAFRRSIFPCKVSFPVSGKVELEKALKKKLEASKTEDIGVRSKGDGAGRVLAIFTGQGAQWSAMGKTLVETSDLFANSLRLCNKILQSCPDPPSWDLITELLRPEESSRLSEASLSQPLCTAIQIALCDLLSHSGVRLSGVVGHSSGEIGAAYASGVLKAKDAMLIAYYRGFHAKLAGGADGSKGGMMAVGMGVDDALDFCGQDSLKSRLYVAASNAPASVTLSGDLESIKNGKAQLDKEKRFCRQLIVDTAYHSHHMDRCATPYLDSLEACGIETEEAVASCPWMSSVYGPSGKPTIKELRGRYWRDNMVQPVLFAEALARILVEHGPFDAVLEVGPHAALRGPANQVIQESLGYTLPYSGVLSRYSNDVLAFSDALGMLWCHIGAASVDFRSYSAALGLPANSYPLARDVPAYPWDHSQSLLRQPRLMKQYLHRSNAPHELLGIRTLDDTPSEYRWRNVLRPSTIPWIKNHRFQGQIIIPVAAYCVMALDAGRVMANERAMSATMVEINHLLLSNGITMEDDTQGIETLFSLTYDQEKSTDDQITASFSLDWGPVSGNRRIKRAVSGFVSLYAMKENPLPSPSPRQPVLRHVNVEDFYSQMNEIGLGYTMAFKSLTSLERSHYFAAGKLEKPHTDDTSTLPVRPALLDSCFQVAFAAFAAPNDGALWTSFLPQSIRRIRFNAAICDVIPEARSTLDVEARVTSFYPGSSTSPASFSGDLDISNEVGEMEIQIEGLAVQGLATNSDDEDREFYLQTVYKRDPWTGFDELESPILPKINVDLEELSNHISSLVTPNTNSFTASNNIENALDLALRGSPYRHHMELLKSCSRVMPAILPGLIHEMKRESDEVFLLTERLSQVIGDISHRHPHISVLEINLSNMFSFTDAIREGLAPAHSSFISAYVPGLSVPSSPEQSQSATYSSIQLDEDNILGGLDEMNAPFDIVVICGHSERIATHDVRLHALQNLLRPGGFIVSVESGGHLLQDRLTGLLRGEKGRGTLTPSTSSSILDGSESMGTASVGLFQSKGSGFSLLIEQARNHIVDILRSPLSNLDRIRISGPVLIIGGRRAETNQIRSCIESVLSSLGCETSYVESLDMVTPQLLSGINQVVLLADLDQSILENISSASLSGLQTLMSPGRSLLWLLNGFYGGANPYHSASVGLARTAKSETPNFRLQFLDIDTLIGMGELVAETFLRFVYPTEHEDEVSSTLWMTEDEITIIQGKVMLPRIKPIPDMNRRLNSRRRAVNYSENMVHATVELTLNGETRPFVYEASSSSSSSGTVMSSISHQEEHKVAVTVSHSSVWAINVSKDSNLFLGIGTIASGRRVLFFSDMCSSNVMIPPSWTQELKPTTMLPDDMVLALFLRAIVASRIVNSHRDRPVIIIEPDNLLISAISLLQPASDGVLVINVTSYSKRAQDDPRLTFIHPRSTNRAVAEALPSASGVVIDISGSSKSILGNLLQEKTCFATFKLFAATPQHIEKGSILNTIITTAFTSFRELGLSAIKGQVETDSLMIKPLSALVGQGPQPYLTMVNWRKEPMVALKVRPLKLDFYLSGAKTYLLVGLTGELGESLCRLMAAHGARYFVVASRTPEKAQSWAEPLRKLGLTIHLASLDVTSLEAVQKVKADVESFLPSISGVVQGAMVLSDELFGSMTLESLQRALRPKLDGSRNLSCVFNEPTLDFMIMLSSLTCVGGNSGQSNYTAANLYMSGLAAQRRSHGLAASVLDIGVLYGIGYVNRIEGAEIYANLRRQGYLPISEHDVHDMFTEAVAASKPECGSLVQISTGLNRWSPNAQNPLPWHRDARFSHHRALNNKESAGKNIAGSSETIKGLLNASQDKASIVDHLQKAFSAHLETMLHLALGSLDPTVAIIDLGVDSLAAVEIRTWFLKEVGKDMPVLKVLGGASGANPREVCEEVGADLLAEREPEQDEASETPSESSSGLARDSDSDPSDLFDNTNLSHSTDLTSDNEDETTPFEQVYPMSSSQSRMWFPYQLLQDKTTYNCTTSYRLRGPLNIDRYEVALKTVIHKHQALRTGFYTDPYTGHPMQAVAKSSPFQLKKVSNAREDVDSARETLMIAKHIYDLEREDVFIATLLEYSSNYHEIIFGYHHIIMDGVSWQLFLQEVERFYVNMPKRVYQSIDYLDFAVKQRADLDSPAIQTKRQFWNSSFVDLPRPIPLFPFAKVTNRKSLNRYEATETFIELDQALAARIKTVSVDNKSTTFHFYLTALQIMARRLLKIDDVCIGITDANRSDQAFMETIGLLLDSLPLRFKSDGTVDQEFSACLQSTRTAVYSALGNSGVPLDVILDDIGVETSTSHLPLFQILVNYRMGAIKQKTLGPDIAFDYLAYEDARHPFDFILTIDEEDGRAGLTLSMQDYLYDKTSAHTFLKTFINLLEIFSESPETHVSDCPVYPEALVKQAVQLGIGMESPLDWPSTLTARVDQMVSQYHEQIAIKDGDISYTYSKMARTVDAVGQALLDQGVTRGSRVGVASGPSADVILSLLAILKIGAIYVPLDERNSDSRLANMIYDGSICIIIHNKATESRIPTLIAANPSTKSIKISDIKLGESIQLSDNAVATETALIMFTSGSTGKPKGVVLSNASFLAHIKAATTAMNLGREIVLQQSALGYDASLAQIFYALANGGTLIVTSNRQESSNIATLMLREKVSLTLMAPSEYSVIFQYGKDSLSRCESWRIAMCGGEAFPSELRSSFRDLNVKGLEVWNAYGPTELSVASNMGQVDCSEVAVNANATVPIGRAIPGYNVCLVNDAVQPVPLGCSGQIAVSGRAVATGYLNNKPLTDEKFVSGASSRFLKSAGKPTARWYLTGDTARMDLDGQLTYMGRIEDDSQVKLRGIRIELTEISNSILATAAGVIAQASISLRGEGEQQFLVGHVVFATDRVPEQAEMYLDSVLASLSLPTYMRPARLVPVAALPLTMSGKLDRKALADLPIANTVDQGLKSVTELTATELRVKDVWSGILGHTGLRITRDSSFFSVGGNSLLLLRLQAELRRTFGIDIKLADLFQIHSLGDLAQRIGSPKATPSISTEARIDWNLETALPPSLLKTPRMTPIAFQRSGLGSSLSVIVTGATGFLGTVIVKALQETPRVQEIHCLAVRDIHGENARALQRKFSKVRLYSGDLAQPRLGLGEDEARLLFVDAAAVVHNGADVSFLKPYEALRDTNVGSTRELVRLCLDSRSSAVLHFVSTAGVGAILETQGSGSVPELRATTLKETRPDSVDGYVSSKWASEVLLEIAAEKTGLPARIYRPSSITGPGAPALDIVHNVMNLSRKMRTIPRMQGWAGWFDFVSVERVAQELVQGVLGQRQPGPVEFVHPTGEVVLPVAEARRYLERQTGYEFREVEMETWIQKAMSFGMSELVAGYLGQIPDSDVMPTFPRLESTIF</sequence>
<dbReference type="Gene3D" id="3.30.300.30">
    <property type="match status" value="1"/>
</dbReference>
<evidence type="ECO:0000313" key="15">
    <source>
        <dbReference type="Proteomes" id="UP000054337"/>
    </source>
</evidence>
<dbReference type="InterPro" id="IPR018201">
    <property type="entry name" value="Ketoacyl_synth_AS"/>
</dbReference>
<reference evidence="14 15" key="1">
    <citation type="journal article" date="2013" name="PLoS Genet.">
        <title>Comparative genome structure, secondary metabolite, and effector coding capacity across Cochliobolus pathogens.</title>
        <authorList>
            <person name="Condon B.J."/>
            <person name="Leng Y."/>
            <person name="Wu D."/>
            <person name="Bushley K.E."/>
            <person name="Ohm R.A."/>
            <person name="Otillar R."/>
            <person name="Martin J."/>
            <person name="Schackwitz W."/>
            <person name="Grimwood J."/>
            <person name="MohdZainudin N."/>
            <person name="Xue C."/>
            <person name="Wang R."/>
            <person name="Manning V.A."/>
            <person name="Dhillon B."/>
            <person name="Tu Z.J."/>
            <person name="Steffenson B.J."/>
            <person name="Salamov A."/>
            <person name="Sun H."/>
            <person name="Lowry S."/>
            <person name="LaButti K."/>
            <person name="Han J."/>
            <person name="Copeland A."/>
            <person name="Lindquist E."/>
            <person name="Barry K."/>
            <person name="Schmutz J."/>
            <person name="Baker S.E."/>
            <person name="Ciuffetti L.M."/>
            <person name="Grigoriev I.V."/>
            <person name="Zhong S."/>
            <person name="Turgeon B.G."/>
        </authorList>
    </citation>
    <scope>NUCLEOTIDE SEQUENCE [LARGE SCALE GENOMIC DNA]</scope>
    <source>
        <strain evidence="14 15">FI3</strain>
    </source>
</reference>
<keyword evidence="5" id="KW-0677">Repeat</keyword>
<dbReference type="CDD" id="cd00833">
    <property type="entry name" value="PKS"/>
    <property type="match status" value="1"/>
</dbReference>
<dbReference type="PROSITE" id="PS00455">
    <property type="entry name" value="AMP_BINDING"/>
    <property type="match status" value="1"/>
</dbReference>
<accession>W7ECI6</accession>
<dbReference type="OrthoDB" id="329835at2759"/>
<dbReference type="SMART" id="SM00825">
    <property type="entry name" value="PKS_KS"/>
    <property type="match status" value="1"/>
</dbReference>
<dbReference type="SUPFAM" id="SSF55048">
    <property type="entry name" value="Probable ACP-binding domain of malonyl-CoA ACP transacylase"/>
    <property type="match status" value="1"/>
</dbReference>
<evidence type="ECO:0000256" key="9">
    <source>
        <dbReference type="PROSITE-ProRule" id="PRU01363"/>
    </source>
</evidence>
<dbReference type="Gene3D" id="3.30.559.10">
    <property type="entry name" value="Chloramphenicol acetyltransferase-like domain"/>
    <property type="match status" value="1"/>
</dbReference>
<dbReference type="Proteomes" id="UP000054337">
    <property type="component" value="Unassembled WGS sequence"/>
</dbReference>
<dbReference type="InterPro" id="IPR014031">
    <property type="entry name" value="Ketoacyl_synth_C"/>
</dbReference>
<feature type="compositionally biased region" description="Polar residues" evidence="10">
    <location>
        <begin position="2465"/>
        <end position="2477"/>
    </location>
</feature>
<gene>
    <name evidence="14" type="ORF">COCVIDRAFT_105270</name>
</gene>
<keyword evidence="15" id="KW-1185">Reference proteome</keyword>
<dbReference type="PANTHER" id="PTHR43775">
    <property type="entry name" value="FATTY ACID SYNTHASE"/>
    <property type="match status" value="1"/>
</dbReference>
<evidence type="ECO:0000256" key="5">
    <source>
        <dbReference type="ARBA" id="ARBA00022737"/>
    </source>
</evidence>
<keyword evidence="2" id="KW-0597">Phosphoprotein</keyword>
<dbReference type="SMART" id="SM00826">
    <property type="entry name" value="PKS_DH"/>
    <property type="match status" value="1"/>
</dbReference>
<dbReference type="SUPFAM" id="SSF53901">
    <property type="entry name" value="Thiolase-like"/>
    <property type="match status" value="1"/>
</dbReference>
<dbReference type="InterPro" id="IPR036736">
    <property type="entry name" value="ACP-like_sf"/>
</dbReference>
<dbReference type="SUPFAM" id="SSF47336">
    <property type="entry name" value="ACP-like"/>
    <property type="match status" value="2"/>
</dbReference>
<dbReference type="SUPFAM" id="SSF52151">
    <property type="entry name" value="FabD/lysophospholipase-like"/>
    <property type="match status" value="1"/>
</dbReference>
<dbReference type="InterPro" id="IPR036291">
    <property type="entry name" value="NAD(P)-bd_dom_sf"/>
</dbReference>
<dbReference type="GO" id="GO:0031177">
    <property type="term" value="F:phosphopantetheine binding"/>
    <property type="evidence" value="ECO:0007669"/>
    <property type="project" value="InterPro"/>
</dbReference>
<keyword evidence="4" id="KW-0808">Transferase</keyword>
<dbReference type="SUPFAM" id="SSF51735">
    <property type="entry name" value="NAD(P)-binding Rossmann-fold domains"/>
    <property type="match status" value="2"/>
</dbReference>
<dbReference type="HOGENOM" id="CLU_000022_37_5_1"/>
<dbReference type="Pfam" id="PF21089">
    <property type="entry name" value="PKS_DH_N"/>
    <property type="match status" value="1"/>
</dbReference>
<evidence type="ECO:0000256" key="2">
    <source>
        <dbReference type="ARBA" id="ARBA00022553"/>
    </source>
</evidence>
<dbReference type="InterPro" id="IPR023213">
    <property type="entry name" value="CAT-like_dom_sf"/>
</dbReference>
<evidence type="ECO:0008006" key="16">
    <source>
        <dbReference type="Google" id="ProtNLM"/>
    </source>
</evidence>
<keyword evidence="3" id="KW-0436">Ligase</keyword>
<dbReference type="Pfam" id="PF07993">
    <property type="entry name" value="NAD_binding_4"/>
    <property type="match status" value="1"/>
</dbReference>
<dbReference type="InterPro" id="IPR045851">
    <property type="entry name" value="AMP-bd_C_sf"/>
</dbReference>
<evidence type="ECO:0000256" key="3">
    <source>
        <dbReference type="ARBA" id="ARBA00022598"/>
    </source>
</evidence>
<keyword evidence="6" id="KW-0521">NADP</keyword>
<dbReference type="InterPro" id="IPR006162">
    <property type="entry name" value="Ppantetheine_attach_site"/>
</dbReference>
<name>W7ECI6_BIPV3</name>
<keyword evidence="1" id="KW-0596">Phosphopantetheine</keyword>
<feature type="region of interest" description="N-terminal hotdog fold" evidence="9">
    <location>
        <begin position="947"/>
        <end position="1084"/>
    </location>
</feature>
<feature type="domain" description="Carrier" evidence="11">
    <location>
        <begin position="2350"/>
        <end position="2431"/>
    </location>
</feature>
<dbReference type="GeneID" id="26248848"/>
<dbReference type="Pfam" id="PF00698">
    <property type="entry name" value="Acyl_transf_1"/>
    <property type="match status" value="1"/>
</dbReference>
<evidence type="ECO:0000256" key="1">
    <source>
        <dbReference type="ARBA" id="ARBA00022450"/>
    </source>
</evidence>
<dbReference type="Gene3D" id="3.10.129.110">
    <property type="entry name" value="Polyketide synthase dehydratase"/>
    <property type="match status" value="1"/>
</dbReference>
<dbReference type="InterPro" id="IPR049552">
    <property type="entry name" value="PKS_DH_N"/>
</dbReference>
<dbReference type="EMBL" id="KI968762">
    <property type="protein sequence ID" value="EUN24729.1"/>
    <property type="molecule type" value="Genomic_DNA"/>
</dbReference>
<evidence type="ECO:0000259" key="11">
    <source>
        <dbReference type="PROSITE" id="PS50075"/>
    </source>
</evidence>
<dbReference type="CDD" id="cd19532">
    <property type="entry name" value="C_PKS-NRPS"/>
    <property type="match status" value="1"/>
</dbReference>
<dbReference type="GO" id="GO:0006633">
    <property type="term" value="P:fatty acid biosynthetic process"/>
    <property type="evidence" value="ECO:0007669"/>
    <property type="project" value="InterPro"/>
</dbReference>
<protein>
    <recommendedName>
        <fullName evidence="16">Carrier domain-containing protein</fullName>
    </recommendedName>
</protein>
<dbReference type="GO" id="GO:0004315">
    <property type="term" value="F:3-oxoacyl-[acyl-carrier-protein] synthase activity"/>
    <property type="evidence" value="ECO:0007669"/>
    <property type="project" value="InterPro"/>
</dbReference>
<dbReference type="PROSITE" id="PS50075">
    <property type="entry name" value="CARRIER"/>
    <property type="match status" value="2"/>
</dbReference>
<evidence type="ECO:0000256" key="10">
    <source>
        <dbReference type="SAM" id="MobiDB-lite"/>
    </source>
</evidence>
<dbReference type="InterPro" id="IPR013968">
    <property type="entry name" value="PKS_KR"/>
</dbReference>
<dbReference type="InterPro" id="IPR050091">
    <property type="entry name" value="PKS_NRPS_Biosynth_Enz"/>
</dbReference>
<dbReference type="SMART" id="SM00822">
    <property type="entry name" value="PKS_KR"/>
    <property type="match status" value="1"/>
</dbReference>
<dbReference type="SUPFAM" id="SSF52777">
    <property type="entry name" value="CoA-dependent acyltransferases"/>
    <property type="match status" value="2"/>
</dbReference>
<evidence type="ECO:0000313" key="14">
    <source>
        <dbReference type="EMBL" id="EUN24729.1"/>
    </source>
</evidence>
<dbReference type="Gene3D" id="3.40.50.12780">
    <property type="entry name" value="N-terminal domain of ligase-like"/>
    <property type="match status" value="1"/>
</dbReference>
<dbReference type="Gene3D" id="1.10.1200.10">
    <property type="entry name" value="ACP-like"/>
    <property type="match status" value="1"/>
</dbReference>